<feature type="region of interest" description="Disordered" evidence="1">
    <location>
        <begin position="58"/>
        <end position="98"/>
    </location>
</feature>
<name>A0AAE0V3K2_9TELE</name>
<feature type="compositionally biased region" description="Polar residues" evidence="1">
    <location>
        <begin position="84"/>
        <end position="98"/>
    </location>
</feature>
<dbReference type="EMBL" id="JAUCMX010000009">
    <property type="protein sequence ID" value="KAK3535127.1"/>
    <property type="molecule type" value="Genomic_DNA"/>
</dbReference>
<proteinExistence type="predicted"/>
<evidence type="ECO:0000313" key="3">
    <source>
        <dbReference type="Proteomes" id="UP001274896"/>
    </source>
</evidence>
<accession>A0AAE0V3K2</accession>
<reference evidence="2" key="1">
    <citation type="submission" date="2023-06" db="EMBL/GenBank/DDBJ databases">
        <title>Male Hemibagrus guttatus genome.</title>
        <authorList>
            <person name="Bian C."/>
        </authorList>
    </citation>
    <scope>NUCLEOTIDE SEQUENCE</scope>
    <source>
        <strain evidence="2">Male_cb2023</strain>
        <tissue evidence="2">Muscle</tissue>
    </source>
</reference>
<dbReference type="AlphaFoldDB" id="A0AAE0V3K2"/>
<evidence type="ECO:0000313" key="2">
    <source>
        <dbReference type="EMBL" id="KAK3535127.1"/>
    </source>
</evidence>
<gene>
    <name evidence="2" type="ORF">QTP70_004734</name>
</gene>
<feature type="compositionally biased region" description="Polar residues" evidence="1">
    <location>
        <begin position="34"/>
        <end position="45"/>
    </location>
</feature>
<keyword evidence="3" id="KW-1185">Reference proteome</keyword>
<evidence type="ECO:0000256" key="1">
    <source>
        <dbReference type="SAM" id="MobiDB-lite"/>
    </source>
</evidence>
<feature type="region of interest" description="Disordered" evidence="1">
    <location>
        <begin position="21"/>
        <end position="45"/>
    </location>
</feature>
<comment type="caution">
    <text evidence="2">The sequence shown here is derived from an EMBL/GenBank/DDBJ whole genome shotgun (WGS) entry which is preliminary data.</text>
</comment>
<protein>
    <submittedName>
        <fullName evidence="2">Uncharacterized protein</fullName>
    </submittedName>
</protein>
<organism evidence="2 3">
    <name type="scientific">Hemibagrus guttatus</name>
    <dbReference type="NCBI Taxonomy" id="175788"/>
    <lineage>
        <taxon>Eukaryota</taxon>
        <taxon>Metazoa</taxon>
        <taxon>Chordata</taxon>
        <taxon>Craniata</taxon>
        <taxon>Vertebrata</taxon>
        <taxon>Euteleostomi</taxon>
        <taxon>Actinopterygii</taxon>
        <taxon>Neopterygii</taxon>
        <taxon>Teleostei</taxon>
        <taxon>Ostariophysi</taxon>
        <taxon>Siluriformes</taxon>
        <taxon>Bagridae</taxon>
        <taxon>Hemibagrus</taxon>
    </lineage>
</organism>
<dbReference type="Proteomes" id="UP001274896">
    <property type="component" value="Unassembled WGS sequence"/>
</dbReference>
<sequence length="98" mass="11062">MEKKDKIEVVLEQREKMQTKEFKEEKMQLPARSRNLSMDKTPYSKNTKLIMEMDAQKDMATPTRGEPDGAVPRRANVGEHGTLAANSTGTPRSPENSI</sequence>